<keyword evidence="5" id="KW-1003">Cell membrane</keyword>
<organism evidence="12 13">
    <name type="scientific">Christensenella hongkongensis</name>
    <dbReference type="NCBI Taxonomy" id="270498"/>
    <lineage>
        <taxon>Bacteria</taxon>
        <taxon>Bacillati</taxon>
        <taxon>Bacillota</taxon>
        <taxon>Clostridia</taxon>
        <taxon>Christensenellales</taxon>
        <taxon>Christensenellaceae</taxon>
        <taxon>Christensenella</taxon>
    </lineage>
</organism>
<keyword evidence="12" id="KW-0966">Cell projection</keyword>
<evidence type="ECO:0000256" key="2">
    <source>
        <dbReference type="ARBA" id="ARBA00004202"/>
    </source>
</evidence>
<dbReference type="OrthoDB" id="9806941at2"/>
<evidence type="ECO:0000256" key="5">
    <source>
        <dbReference type="ARBA" id="ARBA00022475"/>
    </source>
</evidence>
<dbReference type="EMBL" id="LAYJ01000105">
    <property type="protein sequence ID" value="KKI50494.1"/>
    <property type="molecule type" value="Genomic_DNA"/>
</dbReference>
<keyword evidence="7" id="KW-0283">Flagellar rotation</keyword>
<dbReference type="RefSeq" id="WP_046443814.1">
    <property type="nucleotide sequence ID" value="NZ_CAUERS010000017.1"/>
</dbReference>
<sequence length="331" mass="36774">MANVLSQNEIDELLNALNAGEDLSLGDETNDHSNSVRIYDFRTANKFYKEQMRTLNVVYDSFAYLFANKLTGLLHTVCTVEVVSVEEQSFGEFNNSLPSPVVLGVIDMKPFQGSILVELSSTLVYALISRLFGGAADYSQNEKSFTEIEMSIVENILHQMIGVLKEAWEKIVDVHPILTSIENSSQFTQIAAMNEPAAIVTMNTKLDEIEGIISFCIPHFSIQPVAKELNTVNWTLADTVTEAKESKQKTLEEQLNNTYVTLQATFNETKAPLSEIIGMQVGDVICLDHGIRDGINVSVESIPKFMGVIGTENHKYAVQVAKIIKENENIE</sequence>
<dbReference type="InterPro" id="IPR001543">
    <property type="entry name" value="FliN-like_C"/>
</dbReference>
<dbReference type="PIRSF" id="PIRSF002888">
    <property type="entry name" value="FliM"/>
    <property type="match status" value="1"/>
</dbReference>
<dbReference type="InterPro" id="IPR036429">
    <property type="entry name" value="SpoA-like_sf"/>
</dbReference>
<dbReference type="NCBIfam" id="TIGR01397">
    <property type="entry name" value="fliM_switch"/>
    <property type="match status" value="1"/>
</dbReference>
<name>A0A0M2NDA9_9FIRM</name>
<evidence type="ECO:0000256" key="1">
    <source>
        <dbReference type="ARBA" id="ARBA00004117"/>
    </source>
</evidence>
<keyword evidence="6" id="KW-0145">Chemotaxis</keyword>
<comment type="subcellular location">
    <subcellularLocation>
        <location evidence="1">Bacterial flagellum basal body</location>
    </subcellularLocation>
    <subcellularLocation>
        <location evidence="2">Cell membrane</location>
        <topology evidence="2">Peripheral membrane protein</topology>
    </subcellularLocation>
</comment>
<proteinExistence type="inferred from homology"/>
<dbReference type="PANTHER" id="PTHR30034">
    <property type="entry name" value="FLAGELLAR MOTOR SWITCH PROTEIN FLIM"/>
    <property type="match status" value="1"/>
</dbReference>
<protein>
    <recommendedName>
        <fullName evidence="4 10">Flagellar motor switch protein FliM</fullName>
    </recommendedName>
</protein>
<keyword evidence="12" id="KW-0282">Flagellum</keyword>
<evidence type="ECO:0000259" key="11">
    <source>
        <dbReference type="Pfam" id="PF01052"/>
    </source>
</evidence>
<dbReference type="InterPro" id="IPR028976">
    <property type="entry name" value="CheC-like_sf"/>
</dbReference>
<keyword evidence="13" id="KW-1185">Reference proteome</keyword>
<dbReference type="GO" id="GO:0009425">
    <property type="term" value="C:bacterial-type flagellum basal body"/>
    <property type="evidence" value="ECO:0007669"/>
    <property type="project" value="UniProtKB-SubCell"/>
</dbReference>
<dbReference type="Gene3D" id="3.40.1550.10">
    <property type="entry name" value="CheC-like"/>
    <property type="match status" value="1"/>
</dbReference>
<dbReference type="GO" id="GO:0050918">
    <property type="term" value="P:positive chemotaxis"/>
    <property type="evidence" value="ECO:0007669"/>
    <property type="project" value="TreeGrafter"/>
</dbReference>
<keyword evidence="8" id="KW-0472">Membrane</keyword>
<dbReference type="SUPFAM" id="SSF101801">
    <property type="entry name" value="Surface presentation of antigens (SPOA)"/>
    <property type="match status" value="1"/>
</dbReference>
<dbReference type="SUPFAM" id="SSF103039">
    <property type="entry name" value="CheC-like"/>
    <property type="match status" value="1"/>
</dbReference>
<dbReference type="GO" id="GO:0071978">
    <property type="term" value="P:bacterial-type flagellum-dependent swarming motility"/>
    <property type="evidence" value="ECO:0007669"/>
    <property type="project" value="TreeGrafter"/>
</dbReference>
<evidence type="ECO:0000256" key="3">
    <source>
        <dbReference type="ARBA" id="ARBA00011049"/>
    </source>
</evidence>
<comment type="caution">
    <text evidence="12">The sequence shown here is derived from an EMBL/GenBank/DDBJ whole genome shotgun (WGS) entry which is preliminary data.</text>
</comment>
<dbReference type="InterPro" id="IPR001689">
    <property type="entry name" value="Flag_FliM"/>
</dbReference>
<reference evidence="12 13" key="1">
    <citation type="submission" date="2015-04" db="EMBL/GenBank/DDBJ databases">
        <title>Draft genome sequence of bacteremic isolate Catabacter hongkongensis type strain HKU16T.</title>
        <authorList>
            <person name="Lau S.K."/>
            <person name="Teng J.L."/>
            <person name="Huang Y."/>
            <person name="Curreem S.O."/>
            <person name="Tsui S.K."/>
            <person name="Woo P.C."/>
        </authorList>
    </citation>
    <scope>NUCLEOTIDE SEQUENCE [LARGE SCALE GENOMIC DNA]</scope>
    <source>
        <strain evidence="12 13">HKU16</strain>
    </source>
</reference>
<evidence type="ECO:0000256" key="7">
    <source>
        <dbReference type="ARBA" id="ARBA00022779"/>
    </source>
</evidence>
<evidence type="ECO:0000256" key="6">
    <source>
        <dbReference type="ARBA" id="ARBA00022500"/>
    </source>
</evidence>
<evidence type="ECO:0000313" key="12">
    <source>
        <dbReference type="EMBL" id="KKI50494.1"/>
    </source>
</evidence>
<evidence type="ECO:0000256" key="4">
    <source>
        <dbReference type="ARBA" id="ARBA00021898"/>
    </source>
</evidence>
<feature type="domain" description="Flagellar motor switch protein FliN-like C-terminal" evidence="11">
    <location>
        <begin position="253"/>
        <end position="324"/>
    </location>
</feature>
<dbReference type="Proteomes" id="UP000034076">
    <property type="component" value="Unassembled WGS sequence"/>
</dbReference>
<dbReference type="GO" id="GO:0003774">
    <property type="term" value="F:cytoskeletal motor activity"/>
    <property type="evidence" value="ECO:0007669"/>
    <property type="project" value="InterPro"/>
</dbReference>
<dbReference type="PANTHER" id="PTHR30034:SF6">
    <property type="entry name" value="YOP PROTEINS TRANSLOCATION PROTEIN Q"/>
    <property type="match status" value="1"/>
</dbReference>
<gene>
    <name evidence="12" type="ORF">CHK_1960</name>
</gene>
<comment type="similarity">
    <text evidence="3">Belongs to the FliM family.</text>
</comment>
<dbReference type="CDD" id="cd17908">
    <property type="entry name" value="FliM"/>
    <property type="match status" value="1"/>
</dbReference>
<dbReference type="Gene3D" id="2.30.330.10">
    <property type="entry name" value="SpoA-like"/>
    <property type="match status" value="1"/>
</dbReference>
<keyword evidence="9" id="KW-0975">Bacterial flagellum</keyword>
<evidence type="ECO:0000313" key="13">
    <source>
        <dbReference type="Proteomes" id="UP000034076"/>
    </source>
</evidence>
<evidence type="ECO:0000256" key="10">
    <source>
        <dbReference type="NCBIfam" id="TIGR01397"/>
    </source>
</evidence>
<dbReference type="Pfam" id="PF01052">
    <property type="entry name" value="FliMN_C"/>
    <property type="match status" value="1"/>
</dbReference>
<keyword evidence="12" id="KW-0969">Cilium</keyword>
<evidence type="ECO:0000256" key="9">
    <source>
        <dbReference type="ARBA" id="ARBA00023143"/>
    </source>
</evidence>
<accession>A0A0M2NDA9</accession>
<dbReference type="STRING" id="270498.CHK_1960"/>
<dbReference type="PRINTS" id="PR00955">
    <property type="entry name" value="FLGMOTORFLIM"/>
</dbReference>
<dbReference type="Pfam" id="PF02154">
    <property type="entry name" value="FliM"/>
    <property type="match status" value="1"/>
</dbReference>
<evidence type="ECO:0000256" key="8">
    <source>
        <dbReference type="ARBA" id="ARBA00023136"/>
    </source>
</evidence>
<dbReference type="AlphaFoldDB" id="A0A0M2NDA9"/>
<dbReference type="GO" id="GO:0005886">
    <property type="term" value="C:plasma membrane"/>
    <property type="evidence" value="ECO:0007669"/>
    <property type="project" value="UniProtKB-SubCell"/>
</dbReference>